<protein>
    <submittedName>
        <fullName evidence="2">Peptidyl-prolyl cis-trans isomerase D</fullName>
    </submittedName>
</protein>
<evidence type="ECO:0000313" key="2">
    <source>
        <dbReference type="EMBL" id="CAK9005146.1"/>
    </source>
</evidence>
<keyword evidence="2" id="KW-0413">Isomerase</keyword>
<keyword evidence="3" id="KW-1185">Reference proteome</keyword>
<comment type="caution">
    <text evidence="2">The sequence shown here is derived from an EMBL/GenBank/DDBJ whole genome shotgun (WGS) entry which is preliminary data.</text>
</comment>
<dbReference type="GO" id="GO:0016853">
    <property type="term" value="F:isomerase activity"/>
    <property type="evidence" value="ECO:0007669"/>
    <property type="project" value="UniProtKB-KW"/>
</dbReference>
<dbReference type="Proteomes" id="UP001642464">
    <property type="component" value="Unassembled WGS sequence"/>
</dbReference>
<feature type="transmembrane region" description="Helical" evidence="1">
    <location>
        <begin position="281"/>
        <end position="305"/>
    </location>
</feature>
<evidence type="ECO:0000256" key="1">
    <source>
        <dbReference type="SAM" id="Phobius"/>
    </source>
</evidence>
<accession>A0ABP0IRE2</accession>
<keyword evidence="1" id="KW-0472">Membrane</keyword>
<reference evidence="2 3" key="1">
    <citation type="submission" date="2024-02" db="EMBL/GenBank/DDBJ databases">
        <authorList>
            <person name="Chen Y."/>
            <person name="Shah S."/>
            <person name="Dougan E. K."/>
            <person name="Thang M."/>
            <person name="Chan C."/>
        </authorList>
    </citation>
    <scope>NUCLEOTIDE SEQUENCE [LARGE SCALE GENOMIC DNA]</scope>
</reference>
<feature type="transmembrane region" description="Helical" evidence="1">
    <location>
        <begin position="242"/>
        <end position="261"/>
    </location>
</feature>
<sequence>MICGTLTAVAVAPFSALSLLGAFEAPCVSAGLLAFWLVLLLKRPRRTVFLDQVCINKEDEEMKHEGLLNLQYCLRSCKSMLLLWDLSYAESLLPIFEVAGFLRLHEGEKIHLDIRPTMLAPFFLVNILGNTAIAFVTLYVTFDHDWKLFVVIACFIPYFIACGLLLLFYFASVQSLKEQLNLFSVDSVHCQCCGHGHRSRSGQAIECERKMIFQSISMCFGSLEDFERYVSNKVSRAFAQRLGNFLCQYWMVVVLGAPVFWGDLDLLSNAWRQDDQLKAGLLLAIGLSWWLAIIPAAYVLFIALIAKSQRRQKRRIGLVPKLCWRLLPPCALIALLSTAGLYQKFCLKCITNQVLGIGIFVGTLILPCYLTLVHHEKTHGKRFLVSENDPGQHTVLDTVPAGRLVVSSSTKEQERTKHQELYDLHRSQIERSIATGGASGSLTSEQLQPFVEAGSSVGVWSRLNHKQPTAVRRAAVHCLVRILRCEAEMGLPCATAANRAAAMHVLADEAIPPSSACAMIMAFAAAGEPNDCWEGLDANKAFIQLHMLLQRAKSGVPAEAADFLTRFQELIQVFPQSAWLPGKAELLLKELVEALAMPRGAFLTSASAAWRAYFAICRTSPTVDRQWRWHPVMLFLSQRVETEEREETERMSLPEVSLTRPVLGALPKALQEELPLMPVEAVPELLEILKNSAPMLEAGGSEASCSGGGKSMWRAWVQLLQQLKSQDDASSATAELLRHQLRRLFLVLFTTDVACVFEEALEALSVLLCCDEVFREDLEDKELQEALANSASSTGVEDLNFEWPPEARLLQWPLLPWWCSLMNAKAEAAEPVGRKLVQPILEILGRRLEEEVREGLRESLLKVLLSSSNEVAFSLRLCLECFSSEFHTVESLQVQQALQQLVEQIASGELQPTSLEDALRALYVASSAMATSRCGDWMKVLVSTAESCEPQVQLRLILLVAKVVTELRVEALCEELQQLLEPLCRALLELLIRTEDADAWNMLSKLLKRLDTDQASQLLAERVQIGTGGNWLRLLLEGSSITSLSPLSLLCKARSRDRDGSSHLLPRGAIRPSQLRDSALNAARLLRDERNEDLVLLERQEPVVLEVFWEVLLVVSTGICEEEVAVQGARKIWSFLQDLQTPASTLKRFLHLCIQEVSAENSTWWLDLGCRTMLETLPVVASLQSLAVLRRVLAVCSSSSAGHAVTVAVAEEALNSVQTSGSGHPRAGWGFARAALVPYLSEDSKRIQRACRDGTPKALAWN</sequence>
<name>A0ABP0IRE2_9DINO</name>
<proteinExistence type="predicted"/>
<dbReference type="EMBL" id="CAXAMM010004858">
    <property type="protein sequence ID" value="CAK9005146.1"/>
    <property type="molecule type" value="Genomic_DNA"/>
</dbReference>
<feature type="transmembrane region" description="Helical" evidence="1">
    <location>
        <begin position="148"/>
        <end position="171"/>
    </location>
</feature>
<feature type="transmembrane region" description="Helical" evidence="1">
    <location>
        <begin position="119"/>
        <end position="142"/>
    </location>
</feature>
<keyword evidence="1" id="KW-0812">Transmembrane</keyword>
<feature type="transmembrane region" description="Helical" evidence="1">
    <location>
        <begin position="16"/>
        <end position="41"/>
    </location>
</feature>
<dbReference type="InterPro" id="IPR016024">
    <property type="entry name" value="ARM-type_fold"/>
</dbReference>
<organism evidence="2 3">
    <name type="scientific">Durusdinium trenchii</name>
    <dbReference type="NCBI Taxonomy" id="1381693"/>
    <lineage>
        <taxon>Eukaryota</taxon>
        <taxon>Sar</taxon>
        <taxon>Alveolata</taxon>
        <taxon>Dinophyceae</taxon>
        <taxon>Suessiales</taxon>
        <taxon>Symbiodiniaceae</taxon>
        <taxon>Durusdinium</taxon>
    </lineage>
</organism>
<feature type="transmembrane region" description="Helical" evidence="1">
    <location>
        <begin position="354"/>
        <end position="373"/>
    </location>
</feature>
<keyword evidence="1" id="KW-1133">Transmembrane helix</keyword>
<dbReference type="SUPFAM" id="SSF48371">
    <property type="entry name" value="ARM repeat"/>
    <property type="match status" value="1"/>
</dbReference>
<gene>
    <name evidence="2" type="ORF">SCF082_LOCUS8478</name>
</gene>
<evidence type="ECO:0000313" key="3">
    <source>
        <dbReference type="Proteomes" id="UP001642464"/>
    </source>
</evidence>